<evidence type="ECO:0000256" key="2">
    <source>
        <dbReference type="PROSITE-ProRule" id="PRU00169"/>
    </source>
</evidence>
<dbReference type="InterPro" id="IPR001789">
    <property type="entry name" value="Sig_transdc_resp-reg_receiver"/>
</dbReference>
<reference evidence="6 7" key="1">
    <citation type="submission" date="2020-10" db="EMBL/GenBank/DDBJ databases">
        <title>Campylobacter and Helicobacter PacBio genomes.</title>
        <authorList>
            <person name="Lane C."/>
        </authorList>
    </citation>
    <scope>NUCLEOTIDE SEQUENCE [LARGE SCALE GENOMIC DNA]</scope>
    <source>
        <strain evidence="6 7">2016D-0077</strain>
    </source>
</reference>
<evidence type="ECO:0000256" key="1">
    <source>
        <dbReference type="ARBA" id="ARBA00023125"/>
    </source>
</evidence>
<dbReference type="AlphaFoldDB" id="A0A7M1LFY7"/>
<keyword evidence="7" id="KW-1185">Reference proteome</keyword>
<evidence type="ECO:0000313" key="6">
    <source>
        <dbReference type="EMBL" id="QOQ87509.1"/>
    </source>
</evidence>
<feature type="domain" description="Response regulatory" evidence="4">
    <location>
        <begin position="9"/>
        <end position="123"/>
    </location>
</feature>
<dbReference type="PROSITE" id="PS50110">
    <property type="entry name" value="RESPONSE_REGULATORY"/>
    <property type="match status" value="1"/>
</dbReference>
<dbReference type="PANTHER" id="PTHR43228">
    <property type="entry name" value="TWO-COMPONENT RESPONSE REGULATOR"/>
    <property type="match status" value="1"/>
</dbReference>
<dbReference type="PANTHER" id="PTHR43228:SF1">
    <property type="entry name" value="TWO-COMPONENT RESPONSE REGULATOR ARR22"/>
    <property type="match status" value="1"/>
</dbReference>
<dbReference type="Gene3D" id="3.40.50.2300">
    <property type="match status" value="1"/>
</dbReference>
<dbReference type="GO" id="GO:0003677">
    <property type="term" value="F:DNA binding"/>
    <property type="evidence" value="ECO:0007669"/>
    <property type="project" value="UniProtKB-UniRule"/>
</dbReference>
<organism evidence="6 7">
    <name type="scientific">Campylobacter corcagiensis</name>
    <dbReference type="NCBI Taxonomy" id="1448857"/>
    <lineage>
        <taxon>Bacteria</taxon>
        <taxon>Pseudomonadati</taxon>
        <taxon>Campylobacterota</taxon>
        <taxon>Epsilonproteobacteria</taxon>
        <taxon>Campylobacterales</taxon>
        <taxon>Campylobacteraceae</taxon>
        <taxon>Campylobacter</taxon>
    </lineage>
</organism>
<dbReference type="SUPFAM" id="SSF46894">
    <property type="entry name" value="C-terminal effector domain of the bipartite response regulators"/>
    <property type="match status" value="1"/>
</dbReference>
<dbReference type="SUPFAM" id="SSF52172">
    <property type="entry name" value="CheY-like"/>
    <property type="match status" value="1"/>
</dbReference>
<dbReference type="GO" id="GO:0006355">
    <property type="term" value="P:regulation of DNA-templated transcription"/>
    <property type="evidence" value="ECO:0007669"/>
    <property type="project" value="InterPro"/>
</dbReference>
<evidence type="ECO:0000259" key="4">
    <source>
        <dbReference type="PROSITE" id="PS50110"/>
    </source>
</evidence>
<accession>A0A7M1LFY7</accession>
<dbReference type="Proteomes" id="UP000594749">
    <property type="component" value="Chromosome"/>
</dbReference>
<gene>
    <name evidence="6" type="ORF">IMC76_01430</name>
</gene>
<evidence type="ECO:0000313" key="7">
    <source>
        <dbReference type="Proteomes" id="UP000594749"/>
    </source>
</evidence>
<feature type="modified residue" description="4-aspartylphosphate" evidence="2">
    <location>
        <position position="58"/>
    </location>
</feature>
<dbReference type="SMART" id="SM00448">
    <property type="entry name" value="REC"/>
    <property type="match status" value="1"/>
</dbReference>
<sequence length="227" mass="25701">MNALLKDISVLVVEDDELTGVAILTGLKEYCKEVFLAKDGLQGFEMFKLHKIDVIVTDIHMPNLNGLDMIEEILKLKPEQNFIVVSSYDSDENLLKSFKKGAISFIKKPISMDYLHHSIVKSVVSKTQKILNLSKDVKADMLSQRVFKGEKEVYLSRLESSIFWLLCYNINNLVSYDMIEEYVYSGDSVNIGQIHTAIARIKSKLKGIDISNIQSMGYKLNLKAGNE</sequence>
<dbReference type="InterPro" id="IPR016032">
    <property type="entry name" value="Sig_transdc_resp-reg_C-effctor"/>
</dbReference>
<dbReference type="InterPro" id="IPR001867">
    <property type="entry name" value="OmpR/PhoB-type_DNA-bd"/>
</dbReference>
<dbReference type="InterPro" id="IPR036388">
    <property type="entry name" value="WH-like_DNA-bd_sf"/>
</dbReference>
<proteinExistence type="predicted"/>
<name>A0A7M1LFY7_9BACT</name>
<feature type="domain" description="OmpR/PhoB-type" evidence="5">
    <location>
        <begin position="128"/>
        <end position="222"/>
    </location>
</feature>
<dbReference type="InterPro" id="IPR011006">
    <property type="entry name" value="CheY-like_superfamily"/>
</dbReference>
<dbReference type="OrthoDB" id="9786548at2"/>
<protein>
    <submittedName>
        <fullName evidence="6">Response regulator transcription factor</fullName>
    </submittedName>
</protein>
<evidence type="ECO:0000256" key="3">
    <source>
        <dbReference type="PROSITE-ProRule" id="PRU01091"/>
    </source>
</evidence>
<dbReference type="SMART" id="SM00862">
    <property type="entry name" value="Trans_reg_C"/>
    <property type="match status" value="1"/>
</dbReference>
<dbReference type="Gene3D" id="1.10.10.10">
    <property type="entry name" value="Winged helix-like DNA-binding domain superfamily/Winged helix DNA-binding domain"/>
    <property type="match status" value="1"/>
</dbReference>
<keyword evidence="2" id="KW-0597">Phosphoprotein</keyword>
<keyword evidence="1 3" id="KW-0238">DNA-binding</keyword>
<dbReference type="EMBL" id="CP063078">
    <property type="protein sequence ID" value="QOQ87509.1"/>
    <property type="molecule type" value="Genomic_DNA"/>
</dbReference>
<dbReference type="InterPro" id="IPR052048">
    <property type="entry name" value="ST_Response_Regulator"/>
</dbReference>
<feature type="DNA-binding region" description="OmpR/PhoB-type" evidence="3">
    <location>
        <begin position="128"/>
        <end position="222"/>
    </location>
</feature>
<dbReference type="PROSITE" id="PS51755">
    <property type="entry name" value="OMPR_PHOB"/>
    <property type="match status" value="1"/>
</dbReference>
<dbReference type="GO" id="GO:0000160">
    <property type="term" value="P:phosphorelay signal transduction system"/>
    <property type="evidence" value="ECO:0007669"/>
    <property type="project" value="InterPro"/>
</dbReference>
<dbReference type="RefSeq" id="WP_025803073.1">
    <property type="nucleotide sequence ID" value="NZ_CP053842.1"/>
</dbReference>
<evidence type="ECO:0000259" key="5">
    <source>
        <dbReference type="PROSITE" id="PS51755"/>
    </source>
</evidence>
<dbReference type="Pfam" id="PF00072">
    <property type="entry name" value="Response_reg"/>
    <property type="match status" value="1"/>
</dbReference>